<name>A0ABY7NC78_9MICO</name>
<keyword evidence="4" id="KW-1185">Reference proteome</keyword>
<dbReference type="SUPFAM" id="SSF54001">
    <property type="entry name" value="Cysteine proteinases"/>
    <property type="match status" value="1"/>
</dbReference>
<organism evidence="3 4">
    <name type="scientific">Cryobacterium breve</name>
    <dbReference type="NCBI Taxonomy" id="1259258"/>
    <lineage>
        <taxon>Bacteria</taxon>
        <taxon>Bacillati</taxon>
        <taxon>Actinomycetota</taxon>
        <taxon>Actinomycetes</taxon>
        <taxon>Micrococcales</taxon>
        <taxon>Microbacteriaceae</taxon>
        <taxon>Cryobacterium</taxon>
    </lineage>
</organism>
<gene>
    <name evidence="3" type="ORF">KIV56_13320</name>
</gene>
<feature type="compositionally biased region" description="Basic and acidic residues" evidence="1">
    <location>
        <begin position="520"/>
        <end position="549"/>
    </location>
</feature>
<dbReference type="Pfam" id="PF04122">
    <property type="entry name" value="CW_binding_2"/>
    <property type="match status" value="1"/>
</dbReference>
<reference evidence="3 4" key="1">
    <citation type="submission" date="2021-05" db="EMBL/GenBank/DDBJ databases">
        <authorList>
            <person name="Kumar R."/>
            <person name="Kumar A."/>
            <person name="Mukhia S."/>
        </authorList>
    </citation>
    <scope>NUCLEOTIDE SEQUENCE [LARGE SCALE GENOMIC DNA]</scope>
    <source>
        <strain evidence="3 4">ERMR7:08</strain>
    </source>
</reference>
<sequence length="672" mass="72021">MIQDTRTRTRRAIRRRERLVHRLSLGLTRGLAGFVTVVVLAASALVFAPAASAGTDDYPDQWKNVPIDSMFDTWLEYNRECTSFVAWRLHSKNGFEMPFHNDATGWADDARARGYTVDMNPTVGSVAWWAYGHLAWVESVNPGGTVTVEAYNWRTVTGAHDGAYHENTYSVSAPSGYIHFKDSGSGVHSGDFVSYRGDVYRIAGGAPIYVSNWATFGGIKPTIALSDSQWAGLRTYPADGTLVSAQPSQQVFTIVGGAPLYISDWATVGGAKPTVSIGDDDIRNADQADAASPWNHLRFHPSDGTFVSAQPSQRVYQVTGGAPSYISDWASVGGVQPVTNVGDDVIRNAGTPDHASQWSHLRQRLFGTDRFETSAAISAWRFSSGVGTVYIANGFNFPDALSGAALAGSQGTSVLLVTADAIPAAIGSEPDAAEAETDRGAWRRGRGLGIRVPTARGIHNRRRCADRRAGPVRNVCGDLEERLRAGTPGRLCGERVELPGCAFGSRGRGQPGRTGSAGAGRRDPCRDRDRAGAPEAGADRGARRGELGRGGRVRTAQGAHDGRRSRDPDRRRRPFRDIGGDLRGDVRSRFAGRVSGQRKQLPGRAFGSGGRGRRGCSDPAHACRQHPGGGPGRVGPAPPGEDRGARRRRLGERLDPAVTAPSTCRNGAEHLP</sequence>
<feature type="region of interest" description="Disordered" evidence="1">
    <location>
        <begin position="500"/>
        <end position="672"/>
    </location>
</feature>
<feature type="domain" description="Peptidase C51" evidence="2">
    <location>
        <begin position="56"/>
        <end position="179"/>
    </location>
</feature>
<dbReference type="Gene3D" id="3.90.1720.10">
    <property type="entry name" value="endopeptidase domain like (from Nostoc punctiforme)"/>
    <property type="match status" value="1"/>
</dbReference>
<dbReference type="EMBL" id="CP075584">
    <property type="protein sequence ID" value="WBM79372.1"/>
    <property type="molecule type" value="Genomic_DNA"/>
</dbReference>
<dbReference type="PROSITE" id="PS50911">
    <property type="entry name" value="CHAP"/>
    <property type="match status" value="1"/>
</dbReference>
<feature type="compositionally biased region" description="Gly residues" evidence="1">
    <location>
        <begin position="506"/>
        <end position="518"/>
    </location>
</feature>
<evidence type="ECO:0000259" key="2">
    <source>
        <dbReference type="PROSITE" id="PS50911"/>
    </source>
</evidence>
<evidence type="ECO:0000256" key="1">
    <source>
        <dbReference type="SAM" id="MobiDB-lite"/>
    </source>
</evidence>
<dbReference type="Proteomes" id="UP001212421">
    <property type="component" value="Chromosome"/>
</dbReference>
<evidence type="ECO:0000313" key="3">
    <source>
        <dbReference type="EMBL" id="WBM79372.1"/>
    </source>
</evidence>
<feature type="compositionally biased region" description="Basic and acidic residues" evidence="1">
    <location>
        <begin position="560"/>
        <end position="588"/>
    </location>
</feature>
<protein>
    <submittedName>
        <fullName evidence="3">Cell wall-binding repeat-containing protein</fullName>
    </submittedName>
</protein>
<dbReference type="InterPro" id="IPR007253">
    <property type="entry name" value="Cell_wall-bd_2"/>
</dbReference>
<proteinExistence type="predicted"/>
<dbReference type="InterPro" id="IPR038765">
    <property type="entry name" value="Papain-like_cys_pep_sf"/>
</dbReference>
<dbReference type="InterPro" id="IPR007921">
    <property type="entry name" value="CHAP_dom"/>
</dbReference>
<evidence type="ECO:0000313" key="4">
    <source>
        <dbReference type="Proteomes" id="UP001212421"/>
    </source>
</evidence>
<accession>A0ABY7NC78</accession>
<dbReference type="Pfam" id="PF05257">
    <property type="entry name" value="CHAP"/>
    <property type="match status" value="1"/>
</dbReference>